<evidence type="ECO:0008006" key="3">
    <source>
        <dbReference type="Google" id="ProtNLM"/>
    </source>
</evidence>
<sequence length="382" mass="43063">MEVDMGTINVQISTYEGNTSLIFPMEDSVLADKLQAIGCGSEVPISSVIWPSGLNMLNGLIVSADELNFLAKSIERFDDSEYDQFMASASLEKSPDLERLINLSFNINHYTVIRDVSDLAGIGEYHLMNIRGSLSKIELETINFAQVGRELLSSGKGIPTEYGLLFENEEVPFQQVYDGTTFPPYLYRGNEVAVVNMHYQGKTEYLYLPEEDISIEKALKRLGAPCLSDCTMEIEMFNCPDKCWRDRLETNFEIAGLREANFLAEVLARPDIDLYKLQCVTDYAEVVAGDEIQKLADHLDDFIVIKGAETYVDVGEYITQHELEYAVGENMPDFVDYSKLGEFIMQERNGEFMGGCFVCMEAGCDYTQIMCENPHDMEMEGI</sequence>
<dbReference type="EMBL" id="CP021422">
    <property type="protein sequence ID" value="ASB41441.1"/>
    <property type="molecule type" value="Genomic_DNA"/>
</dbReference>
<protein>
    <recommendedName>
        <fullName evidence="3">Antirestriction protein ArdA</fullName>
    </recommendedName>
</protein>
<reference evidence="2" key="1">
    <citation type="submission" date="2017-05" db="EMBL/GenBank/DDBJ databases">
        <title>Improved OligoMM genomes.</title>
        <authorList>
            <person name="Garzetti D."/>
        </authorList>
    </citation>
    <scope>NUCLEOTIDE SEQUENCE [LARGE SCALE GENOMIC DNA]</scope>
    <source>
        <strain evidence="2">KB18</strain>
    </source>
</reference>
<proteinExistence type="predicted"/>
<accession>A0ABM6L928</accession>
<dbReference type="Proteomes" id="UP000196710">
    <property type="component" value="Chromosome"/>
</dbReference>
<evidence type="ECO:0000313" key="1">
    <source>
        <dbReference type="EMBL" id="ASB41441.1"/>
    </source>
</evidence>
<name>A0ABM6L928_9FIRM</name>
<keyword evidence="2" id="KW-1185">Reference proteome</keyword>
<organism evidence="1 2">
    <name type="scientific">Acutalibacter muris</name>
    <dbReference type="NCBI Taxonomy" id="1796620"/>
    <lineage>
        <taxon>Bacteria</taxon>
        <taxon>Bacillati</taxon>
        <taxon>Bacillota</taxon>
        <taxon>Clostridia</taxon>
        <taxon>Eubacteriales</taxon>
        <taxon>Acutalibacteraceae</taxon>
        <taxon>Acutalibacter</taxon>
    </lineage>
</organism>
<evidence type="ECO:0000313" key="2">
    <source>
        <dbReference type="Proteomes" id="UP000196710"/>
    </source>
</evidence>
<gene>
    <name evidence="1" type="ORF">ADH66_12745</name>
</gene>